<dbReference type="InterPro" id="IPR003619">
    <property type="entry name" value="MAD_homology1_Dwarfin-type"/>
</dbReference>
<keyword evidence="6 7" id="KW-0539">Nucleus</keyword>
<dbReference type="GO" id="GO:0030154">
    <property type="term" value="P:cell differentiation"/>
    <property type="evidence" value="ECO:0007669"/>
    <property type="project" value="TreeGrafter"/>
</dbReference>
<dbReference type="Proteomes" id="UP000046393">
    <property type="component" value="Unplaced"/>
</dbReference>
<dbReference type="GO" id="GO:0009653">
    <property type="term" value="P:anatomical structure morphogenesis"/>
    <property type="evidence" value="ECO:0007669"/>
    <property type="project" value="TreeGrafter"/>
</dbReference>
<dbReference type="Gene3D" id="2.60.200.10">
    <property type="match status" value="1"/>
</dbReference>
<dbReference type="SMART" id="SM00523">
    <property type="entry name" value="DWA"/>
    <property type="match status" value="1"/>
</dbReference>
<keyword evidence="4 7" id="KW-0805">Transcription regulation</keyword>
<evidence type="ECO:0000256" key="2">
    <source>
        <dbReference type="ARBA" id="ARBA00022723"/>
    </source>
</evidence>
<name>A0A0N5AS70_9BILA</name>
<dbReference type="GO" id="GO:0000981">
    <property type="term" value="F:DNA-binding transcription factor activity, RNA polymerase II-specific"/>
    <property type="evidence" value="ECO:0007669"/>
    <property type="project" value="TreeGrafter"/>
</dbReference>
<dbReference type="Pfam" id="PF03165">
    <property type="entry name" value="MH1"/>
    <property type="match status" value="1"/>
</dbReference>
<evidence type="ECO:0000256" key="6">
    <source>
        <dbReference type="ARBA" id="ARBA00023242"/>
    </source>
</evidence>
<feature type="domain" description="MH1" evidence="8">
    <location>
        <begin position="10"/>
        <end position="139"/>
    </location>
</feature>
<dbReference type="GO" id="GO:0009791">
    <property type="term" value="P:post-embryonic development"/>
    <property type="evidence" value="ECO:0007669"/>
    <property type="project" value="UniProtKB-ARBA"/>
</dbReference>
<dbReference type="GO" id="GO:0000978">
    <property type="term" value="F:RNA polymerase II cis-regulatory region sequence-specific DNA binding"/>
    <property type="evidence" value="ECO:0007669"/>
    <property type="project" value="TreeGrafter"/>
</dbReference>
<dbReference type="InterPro" id="IPR008984">
    <property type="entry name" value="SMAD_FHA_dom_sf"/>
</dbReference>
<dbReference type="GO" id="GO:0051239">
    <property type="term" value="P:regulation of multicellular organismal process"/>
    <property type="evidence" value="ECO:0007669"/>
    <property type="project" value="UniProtKB-ARBA"/>
</dbReference>
<reference evidence="11" key="1">
    <citation type="submission" date="2017-02" db="UniProtKB">
        <authorList>
            <consortium name="WormBaseParasite"/>
        </authorList>
    </citation>
    <scope>IDENTIFICATION</scope>
</reference>
<accession>A0A0N5AS70</accession>
<organism evidence="10 11">
    <name type="scientific">Syphacia muris</name>
    <dbReference type="NCBI Taxonomy" id="451379"/>
    <lineage>
        <taxon>Eukaryota</taxon>
        <taxon>Metazoa</taxon>
        <taxon>Ecdysozoa</taxon>
        <taxon>Nematoda</taxon>
        <taxon>Chromadorea</taxon>
        <taxon>Rhabditida</taxon>
        <taxon>Spirurina</taxon>
        <taxon>Oxyuridomorpha</taxon>
        <taxon>Oxyuroidea</taxon>
        <taxon>Oxyuridae</taxon>
        <taxon>Syphacia</taxon>
    </lineage>
</organism>
<sequence length="380" mass="43699">MSSLFQYNCPAVKKLLGWKQGGEEEKWAEKAIDSLVKKLKKRKNGQGTLEDLEFALANRGLHSKCVTIPRSLDGRLQVSHRKGLPHVIYCRVWRWPNLQSHHELRSVPECMFPYENSSKQQPICINPYHYQRIESQCLFAMLIIVVNIFSYVGEIFEILASPSSMLSEDEQIVGTMHYERPYINLPSWGSARYYELNNMIGGPFQVFHCIKIDGYFGPSVEDRICIGSLISLHKNDTIQNTRKHIGKGNLNSEQDVCLTNCSESPIFVQSQNTNYVYKSPPDTVIRVPPAHSLKIFHFNEFLKNDPFCSAYKLVAMCGIRLSFVKGWGLNYPRKEVTSTPCWIELTLDDPLKVIIEYLFFDLIVNTKSMILVKWDIVFST</sequence>
<dbReference type="PROSITE" id="PS51076">
    <property type="entry name" value="MH2"/>
    <property type="match status" value="1"/>
</dbReference>
<dbReference type="SUPFAM" id="SSF49879">
    <property type="entry name" value="SMAD/FHA domain"/>
    <property type="match status" value="1"/>
</dbReference>
<dbReference type="GO" id="GO:0046872">
    <property type="term" value="F:metal ion binding"/>
    <property type="evidence" value="ECO:0007669"/>
    <property type="project" value="UniProtKB-KW"/>
</dbReference>
<dbReference type="GO" id="GO:0060395">
    <property type="term" value="P:SMAD protein signal transduction"/>
    <property type="evidence" value="ECO:0007669"/>
    <property type="project" value="TreeGrafter"/>
</dbReference>
<evidence type="ECO:0000259" key="8">
    <source>
        <dbReference type="PROSITE" id="PS51075"/>
    </source>
</evidence>
<dbReference type="STRING" id="451379.A0A0N5AS70"/>
<comment type="subcellular location">
    <subcellularLocation>
        <location evidence="7">Cytoplasm</location>
    </subcellularLocation>
    <subcellularLocation>
        <location evidence="7">Nucleus</location>
    </subcellularLocation>
</comment>
<dbReference type="PANTHER" id="PTHR13703">
    <property type="entry name" value="SMAD"/>
    <property type="match status" value="1"/>
</dbReference>
<dbReference type="GO" id="GO:0070411">
    <property type="term" value="F:I-SMAD binding"/>
    <property type="evidence" value="ECO:0007669"/>
    <property type="project" value="TreeGrafter"/>
</dbReference>
<keyword evidence="5 7" id="KW-0804">Transcription</keyword>
<dbReference type="Gene3D" id="3.90.520.10">
    <property type="entry name" value="SMAD MH1 domain"/>
    <property type="match status" value="1"/>
</dbReference>
<dbReference type="SUPFAM" id="SSF56366">
    <property type="entry name" value="SMAD MH1 domain"/>
    <property type="match status" value="1"/>
</dbReference>
<keyword evidence="2" id="KW-0479">Metal-binding</keyword>
<dbReference type="WBParaSite" id="SMUV_0000762601-mRNA-1">
    <property type="protein sequence ID" value="SMUV_0000762601-mRNA-1"/>
    <property type="gene ID" value="SMUV_0000762601"/>
</dbReference>
<dbReference type="SMART" id="SM00524">
    <property type="entry name" value="DWB"/>
    <property type="match status" value="1"/>
</dbReference>
<comment type="similarity">
    <text evidence="1 7">Belongs to the dwarfin/SMAD family.</text>
</comment>
<evidence type="ECO:0000256" key="7">
    <source>
        <dbReference type="RuleBase" id="RU361195"/>
    </source>
</evidence>
<evidence type="ECO:0000313" key="11">
    <source>
        <dbReference type="WBParaSite" id="SMUV_0000762601-mRNA-1"/>
    </source>
</evidence>
<evidence type="ECO:0000256" key="3">
    <source>
        <dbReference type="ARBA" id="ARBA00022833"/>
    </source>
</evidence>
<proteinExistence type="inferred from homology"/>
<dbReference type="PANTHER" id="PTHR13703:SF65">
    <property type="entry name" value="DWARFIN SMA-3"/>
    <property type="match status" value="1"/>
</dbReference>
<dbReference type="GO" id="GO:0005737">
    <property type="term" value="C:cytoplasm"/>
    <property type="evidence" value="ECO:0007669"/>
    <property type="project" value="UniProtKB-SubCell"/>
</dbReference>
<dbReference type="GO" id="GO:0071144">
    <property type="term" value="C:heteromeric SMAD protein complex"/>
    <property type="evidence" value="ECO:0007669"/>
    <property type="project" value="TreeGrafter"/>
</dbReference>
<dbReference type="InterPro" id="IPR036578">
    <property type="entry name" value="SMAD_MH1_sf"/>
</dbReference>
<feature type="domain" description="MH2" evidence="9">
    <location>
        <begin position="188"/>
        <end position="368"/>
    </location>
</feature>
<dbReference type="InterPro" id="IPR013019">
    <property type="entry name" value="MAD_homology_MH1"/>
</dbReference>
<keyword evidence="7" id="KW-0963">Cytoplasm</keyword>
<dbReference type="InterPro" id="IPR017855">
    <property type="entry name" value="SMAD-like_dom_sf"/>
</dbReference>
<evidence type="ECO:0000313" key="10">
    <source>
        <dbReference type="Proteomes" id="UP000046393"/>
    </source>
</evidence>
<evidence type="ECO:0000256" key="1">
    <source>
        <dbReference type="ARBA" id="ARBA00005545"/>
    </source>
</evidence>
<keyword evidence="10" id="KW-1185">Reference proteome</keyword>
<keyword evidence="3" id="KW-0862">Zinc</keyword>
<dbReference type="GO" id="GO:0050793">
    <property type="term" value="P:regulation of developmental process"/>
    <property type="evidence" value="ECO:0007669"/>
    <property type="project" value="UniProtKB-ARBA"/>
</dbReference>
<dbReference type="InterPro" id="IPR013790">
    <property type="entry name" value="Dwarfin"/>
</dbReference>
<dbReference type="FunFam" id="3.90.520.10:FF:000001">
    <property type="entry name" value="Mothers against decapentaplegic homolog"/>
    <property type="match status" value="1"/>
</dbReference>
<evidence type="ECO:0000259" key="9">
    <source>
        <dbReference type="PROSITE" id="PS51076"/>
    </source>
</evidence>
<evidence type="ECO:0000256" key="4">
    <source>
        <dbReference type="ARBA" id="ARBA00023015"/>
    </source>
</evidence>
<evidence type="ECO:0000256" key="5">
    <source>
        <dbReference type="ARBA" id="ARBA00023163"/>
    </source>
</evidence>
<dbReference type="Pfam" id="PF03166">
    <property type="entry name" value="MH2"/>
    <property type="match status" value="1"/>
</dbReference>
<dbReference type="InterPro" id="IPR001132">
    <property type="entry name" value="SMAD_dom_Dwarfin-type"/>
</dbReference>
<dbReference type="AlphaFoldDB" id="A0A0N5AS70"/>
<protein>
    <recommendedName>
        <fullName evidence="7">Mothers against decapentaplegic homolog</fullName>
        <shortName evidence="7">MAD homolog</shortName>
        <shortName evidence="7">Mothers against DPP homolog</shortName>
    </recommendedName>
    <alternativeName>
        <fullName evidence="7">SMAD family member</fullName>
    </alternativeName>
</protein>
<dbReference type="PROSITE" id="PS51075">
    <property type="entry name" value="MH1"/>
    <property type="match status" value="1"/>
</dbReference>
<dbReference type="GO" id="GO:0030509">
    <property type="term" value="P:BMP signaling pathway"/>
    <property type="evidence" value="ECO:0007669"/>
    <property type="project" value="TreeGrafter"/>
</dbReference>